<dbReference type="InterPro" id="IPR011009">
    <property type="entry name" value="Kinase-like_dom_sf"/>
</dbReference>
<organism evidence="2 3">
    <name type="scientific">Cerrena zonata</name>
    <dbReference type="NCBI Taxonomy" id="2478898"/>
    <lineage>
        <taxon>Eukaryota</taxon>
        <taxon>Fungi</taxon>
        <taxon>Dikarya</taxon>
        <taxon>Basidiomycota</taxon>
        <taxon>Agaricomycotina</taxon>
        <taxon>Agaricomycetes</taxon>
        <taxon>Polyporales</taxon>
        <taxon>Cerrenaceae</taxon>
        <taxon>Cerrena</taxon>
    </lineage>
</organism>
<protein>
    <recommendedName>
        <fullName evidence="1">Protein kinase domain-containing protein</fullName>
    </recommendedName>
</protein>
<gene>
    <name evidence="2" type="ORF">QCA50_020564</name>
</gene>
<dbReference type="AlphaFoldDB" id="A0AAW0FCD0"/>
<feature type="domain" description="Protein kinase" evidence="1">
    <location>
        <begin position="110"/>
        <end position="400"/>
    </location>
</feature>
<reference evidence="2 3" key="1">
    <citation type="submission" date="2022-09" db="EMBL/GenBank/DDBJ databases">
        <authorList>
            <person name="Palmer J.M."/>
        </authorList>
    </citation>
    <scope>NUCLEOTIDE SEQUENCE [LARGE SCALE GENOMIC DNA]</scope>
    <source>
        <strain evidence="2 3">DSM 7382</strain>
    </source>
</reference>
<proteinExistence type="predicted"/>
<comment type="caution">
    <text evidence="2">The sequence shown here is derived from an EMBL/GenBank/DDBJ whole genome shotgun (WGS) entry which is preliminary data.</text>
</comment>
<sequence length="400" mass="44223">MSLGFGSFPVQVKSLVVISVATTVVLLSVISYSRPKWLKAPVNTKRLRAKLPKTLALWRIPGEDIDDADSEAIWKTLDPLLRQHDLEQWTYCGYSILASPGRSLRMPNGYVYVAPSRALADGDSYVGTARDLTATQYMNATFRIARMKNGHDVAVRPIRLGPEGVEHLKILRKVATGPLALLSNNHALPMFDTIDFEDVTLGIFPLTGNDMSMAFGFWPKNSVGDVVDMILQALEGLAFLHEHKIAHRDADRSNFVVDYHPESLRTMTVATSRPRVHIIDFEVSVMFPEDLPLEECVCVGAPIGGSIDAWSRPAPPEVSSGKPYSAFKQDVWQFGYCFTGLSMYRTTIPAIDDVLISLVADPAQRPSAMEALNMLRSVVGKIAPNDMLIPPYFHRPGLQG</sequence>
<keyword evidence="3" id="KW-1185">Reference proteome</keyword>
<dbReference type="Proteomes" id="UP001385951">
    <property type="component" value="Unassembled WGS sequence"/>
</dbReference>
<evidence type="ECO:0000313" key="3">
    <source>
        <dbReference type="Proteomes" id="UP001385951"/>
    </source>
</evidence>
<dbReference type="InterPro" id="IPR000719">
    <property type="entry name" value="Prot_kinase_dom"/>
</dbReference>
<dbReference type="SMART" id="SM00220">
    <property type="entry name" value="S_TKc"/>
    <property type="match status" value="1"/>
</dbReference>
<dbReference type="Gene3D" id="1.10.510.10">
    <property type="entry name" value="Transferase(Phosphotransferase) domain 1"/>
    <property type="match status" value="1"/>
</dbReference>
<dbReference type="SUPFAM" id="SSF56112">
    <property type="entry name" value="Protein kinase-like (PK-like)"/>
    <property type="match status" value="1"/>
</dbReference>
<name>A0AAW0FCD0_9APHY</name>
<dbReference type="GO" id="GO:0005524">
    <property type="term" value="F:ATP binding"/>
    <property type="evidence" value="ECO:0007669"/>
    <property type="project" value="InterPro"/>
</dbReference>
<evidence type="ECO:0000259" key="1">
    <source>
        <dbReference type="PROSITE" id="PS50011"/>
    </source>
</evidence>
<dbReference type="EMBL" id="JASBNA010000115">
    <property type="protein sequence ID" value="KAK7676490.1"/>
    <property type="molecule type" value="Genomic_DNA"/>
</dbReference>
<evidence type="ECO:0000313" key="2">
    <source>
        <dbReference type="EMBL" id="KAK7676490.1"/>
    </source>
</evidence>
<dbReference type="GO" id="GO:0004672">
    <property type="term" value="F:protein kinase activity"/>
    <property type="evidence" value="ECO:0007669"/>
    <property type="project" value="InterPro"/>
</dbReference>
<dbReference type="PROSITE" id="PS50011">
    <property type="entry name" value="PROTEIN_KINASE_DOM"/>
    <property type="match status" value="1"/>
</dbReference>
<accession>A0AAW0FCD0</accession>